<evidence type="ECO:0000313" key="1">
    <source>
        <dbReference type="EMBL" id="CEK70309.1"/>
    </source>
</evidence>
<protein>
    <submittedName>
        <fullName evidence="1">Uncharacterized protein</fullName>
    </submittedName>
</protein>
<feature type="non-terminal residue" evidence="1">
    <location>
        <position position="60"/>
    </location>
</feature>
<proteinExistence type="predicted"/>
<name>A0A0B6ZNQ8_9EUPU</name>
<reference evidence="1" key="1">
    <citation type="submission" date="2014-12" db="EMBL/GenBank/DDBJ databases">
        <title>Insight into the proteome of Arion vulgaris.</title>
        <authorList>
            <person name="Aradska J."/>
            <person name="Bulat T."/>
            <person name="Smidak R."/>
            <person name="Sarate P."/>
            <person name="Gangsoo J."/>
            <person name="Sialana F."/>
            <person name="Bilban M."/>
            <person name="Lubec G."/>
        </authorList>
    </citation>
    <scope>NUCLEOTIDE SEQUENCE</scope>
    <source>
        <tissue evidence="1">Skin</tissue>
    </source>
</reference>
<accession>A0A0B6ZNQ8</accession>
<organism evidence="1">
    <name type="scientific">Arion vulgaris</name>
    <dbReference type="NCBI Taxonomy" id="1028688"/>
    <lineage>
        <taxon>Eukaryota</taxon>
        <taxon>Metazoa</taxon>
        <taxon>Spiralia</taxon>
        <taxon>Lophotrochozoa</taxon>
        <taxon>Mollusca</taxon>
        <taxon>Gastropoda</taxon>
        <taxon>Heterobranchia</taxon>
        <taxon>Euthyneura</taxon>
        <taxon>Panpulmonata</taxon>
        <taxon>Eupulmonata</taxon>
        <taxon>Stylommatophora</taxon>
        <taxon>Helicina</taxon>
        <taxon>Arionoidea</taxon>
        <taxon>Arionidae</taxon>
        <taxon>Arion</taxon>
    </lineage>
</organism>
<sequence>MDSIESDDCASKTSSGKSSLFATLSIDEGIDTGSGSFSSSVQSTFSVDSLEHEIVEDMPS</sequence>
<dbReference type="AlphaFoldDB" id="A0A0B6ZNQ8"/>
<gene>
    <name evidence="1" type="primary">ORF73612</name>
</gene>
<dbReference type="EMBL" id="HACG01023444">
    <property type="protein sequence ID" value="CEK70309.1"/>
    <property type="molecule type" value="Transcribed_RNA"/>
</dbReference>